<dbReference type="Gene3D" id="1.20.58.70">
    <property type="match status" value="1"/>
</dbReference>
<proteinExistence type="predicted"/>
<accession>A0A7S3J976</accession>
<dbReference type="GO" id="GO:0016192">
    <property type="term" value="P:vesicle-mediated transport"/>
    <property type="evidence" value="ECO:0007669"/>
    <property type="project" value="InterPro"/>
</dbReference>
<name>A0A7S3J976_9SPIT</name>
<sequence length="166" mass="19033">MEFNNNVIRDLKDQQIQEARGDKEKAASDKIQKIIIDTQQCQQQINTSLTEMAQSVDKAKEEFSKDPECRVMSSIHSTLLLKFREVLLSFQQNQTDYKTAVQSKIKRQIAIVKPDAEEEEINELAKDPEAASKLLSDQISGKVHRKLQNAVDDIQSKYEVILKLEK</sequence>
<gene>
    <name evidence="2" type="ORF">EHAR0213_LOCUS7984</name>
</gene>
<dbReference type="InterPro" id="IPR010989">
    <property type="entry name" value="SNARE"/>
</dbReference>
<feature type="domain" description="Syntaxin N-terminal" evidence="1">
    <location>
        <begin position="23"/>
        <end position="126"/>
    </location>
</feature>
<dbReference type="Pfam" id="PF00804">
    <property type="entry name" value="Syntaxin"/>
    <property type="match status" value="1"/>
</dbReference>
<dbReference type="EMBL" id="HBII01018903">
    <property type="protein sequence ID" value="CAE0349072.1"/>
    <property type="molecule type" value="Transcribed_RNA"/>
</dbReference>
<dbReference type="InterPro" id="IPR006011">
    <property type="entry name" value="Syntaxin_N"/>
</dbReference>
<reference evidence="2" key="1">
    <citation type="submission" date="2021-01" db="EMBL/GenBank/DDBJ databases">
        <authorList>
            <person name="Corre E."/>
            <person name="Pelletier E."/>
            <person name="Niang G."/>
            <person name="Scheremetjew M."/>
            <person name="Finn R."/>
            <person name="Kale V."/>
            <person name="Holt S."/>
            <person name="Cochrane G."/>
            <person name="Meng A."/>
            <person name="Brown T."/>
            <person name="Cohen L."/>
        </authorList>
    </citation>
    <scope>NUCLEOTIDE SEQUENCE</scope>
    <source>
        <strain evidence="2">FSP1.4</strain>
    </source>
</reference>
<evidence type="ECO:0000259" key="1">
    <source>
        <dbReference type="Pfam" id="PF00804"/>
    </source>
</evidence>
<dbReference type="GO" id="GO:0016020">
    <property type="term" value="C:membrane"/>
    <property type="evidence" value="ECO:0007669"/>
    <property type="project" value="InterPro"/>
</dbReference>
<dbReference type="AlphaFoldDB" id="A0A7S3J976"/>
<evidence type="ECO:0000313" key="2">
    <source>
        <dbReference type="EMBL" id="CAE0349072.1"/>
    </source>
</evidence>
<organism evidence="2">
    <name type="scientific">Euplotes harpa</name>
    <dbReference type="NCBI Taxonomy" id="151035"/>
    <lineage>
        <taxon>Eukaryota</taxon>
        <taxon>Sar</taxon>
        <taxon>Alveolata</taxon>
        <taxon>Ciliophora</taxon>
        <taxon>Intramacronucleata</taxon>
        <taxon>Spirotrichea</taxon>
        <taxon>Hypotrichia</taxon>
        <taxon>Euplotida</taxon>
        <taxon>Euplotidae</taxon>
        <taxon>Euplotes</taxon>
    </lineage>
</organism>
<protein>
    <recommendedName>
        <fullName evidence="1">Syntaxin N-terminal domain-containing protein</fullName>
    </recommendedName>
</protein>
<dbReference type="SUPFAM" id="SSF47661">
    <property type="entry name" value="t-snare proteins"/>
    <property type="match status" value="1"/>
</dbReference>